<organism evidence="1 2">
    <name type="scientific">Faecalicatena fissicatena</name>
    <dbReference type="NCBI Taxonomy" id="290055"/>
    <lineage>
        <taxon>Bacteria</taxon>
        <taxon>Bacillati</taxon>
        <taxon>Bacillota</taxon>
        <taxon>Clostridia</taxon>
        <taxon>Lachnospirales</taxon>
        <taxon>Lachnospiraceae</taxon>
        <taxon>Faecalicatena</taxon>
    </lineage>
</organism>
<keyword evidence="2" id="KW-1185">Reference proteome</keyword>
<sequence length="308" mass="36255">MKVKPAAFAAGFPLDAKRGGRWGMSIVLEDNSLIEKRNDRLEQAFREKIFPYFIEHEYRRFYSLAGKDQYAGAWYELKDLSEVVIKLPILLGLSYLFFRYSDKKEEDIRGITEAILSRMITKTLSLGDWSNILETLSKNKFIEQKIPALSEVIKNAKDFCDNCNIVEWRNNMIGHGALPFEDSEEFKAYICNITQGIDTCLENSQEYYANIEIIGNDVLEVVISGDRFQVDKCIFRQIFFFDSFNKQTYNIDIIDYLNGKRDKEKNRWYYEFMRKHALEEEIQRYRGADSQKRMWEWQDIMGKPGKTG</sequence>
<evidence type="ECO:0000313" key="2">
    <source>
        <dbReference type="Proteomes" id="UP000716906"/>
    </source>
</evidence>
<dbReference type="RefSeq" id="WP_205155722.1">
    <property type="nucleotide sequence ID" value="NZ_JACLYY010000002.1"/>
</dbReference>
<proteinExistence type="predicted"/>
<name>A0ABS2E6C7_9FIRM</name>
<evidence type="ECO:0000313" key="1">
    <source>
        <dbReference type="EMBL" id="MBM6737183.1"/>
    </source>
</evidence>
<dbReference type="Proteomes" id="UP000716906">
    <property type="component" value="Unassembled WGS sequence"/>
</dbReference>
<protein>
    <recommendedName>
        <fullName evidence="3">Apea-like HEPN domain-containing protein</fullName>
    </recommendedName>
</protein>
<accession>A0ABS2E6C7</accession>
<evidence type="ECO:0008006" key="3">
    <source>
        <dbReference type="Google" id="ProtNLM"/>
    </source>
</evidence>
<comment type="caution">
    <text evidence="1">The sequence shown here is derived from an EMBL/GenBank/DDBJ whole genome shotgun (WGS) entry which is preliminary data.</text>
</comment>
<reference evidence="1 2" key="1">
    <citation type="journal article" date="2021" name="Sci. Rep.">
        <title>The distribution of antibiotic resistance genes in chicken gut microbiota commensals.</title>
        <authorList>
            <person name="Juricova H."/>
            <person name="Matiasovicova J."/>
            <person name="Kubasova T."/>
            <person name="Cejkova D."/>
            <person name="Rychlik I."/>
        </authorList>
    </citation>
    <scope>NUCLEOTIDE SEQUENCE [LARGE SCALE GENOMIC DNA]</scope>
    <source>
        <strain evidence="1 2">An773</strain>
    </source>
</reference>
<gene>
    <name evidence="1" type="ORF">H7U36_03550</name>
</gene>
<dbReference type="EMBL" id="JACLYY010000002">
    <property type="protein sequence ID" value="MBM6737183.1"/>
    <property type="molecule type" value="Genomic_DNA"/>
</dbReference>